<feature type="binding site" evidence="8">
    <location>
        <position position="65"/>
    </location>
    <ligand>
        <name>Zn(2+)</name>
        <dbReference type="ChEBI" id="CHEBI:29105"/>
        <note>catalytic</note>
    </ligand>
</feature>
<reference evidence="10" key="1">
    <citation type="submission" date="2023-07" db="EMBL/GenBank/DDBJ databases">
        <title>Genome content predicts the carbon catabolic preferences of heterotrophic bacteria.</title>
        <authorList>
            <person name="Gralka M."/>
        </authorList>
    </citation>
    <scope>NUCLEOTIDE SEQUENCE</scope>
    <source>
        <strain evidence="10">I2M16</strain>
    </source>
</reference>
<dbReference type="InterPro" id="IPR016192">
    <property type="entry name" value="APOBEC/CMP_deaminase_Zn-bd"/>
</dbReference>
<keyword evidence="3 8" id="KW-0819">tRNA processing</keyword>
<dbReference type="Pfam" id="PF00383">
    <property type="entry name" value="dCMP_cyt_deam_1"/>
    <property type="match status" value="1"/>
</dbReference>
<comment type="cofactor">
    <cofactor evidence="8">
        <name>Zn(2+)</name>
        <dbReference type="ChEBI" id="CHEBI:29105"/>
    </cofactor>
    <text evidence="8">Binds 1 zinc ion per subunit.</text>
</comment>
<dbReference type="InterPro" id="IPR028883">
    <property type="entry name" value="tRNA_aden_deaminase"/>
</dbReference>
<evidence type="ECO:0000256" key="2">
    <source>
        <dbReference type="ARBA" id="ARBA00011738"/>
    </source>
</evidence>
<dbReference type="InterPro" id="IPR016193">
    <property type="entry name" value="Cytidine_deaminase-like"/>
</dbReference>
<comment type="function">
    <text evidence="8">Catalyzes the deamination of adenosine to inosine at the wobble position 34 of tRNA(Arg2).</text>
</comment>
<comment type="subunit">
    <text evidence="2 8">Homodimer.</text>
</comment>
<evidence type="ECO:0000256" key="6">
    <source>
        <dbReference type="ARBA" id="ARBA00022833"/>
    </source>
</evidence>
<keyword evidence="6 8" id="KW-0862">Zinc</keyword>
<dbReference type="InterPro" id="IPR002125">
    <property type="entry name" value="CMP_dCMP_dom"/>
</dbReference>
<evidence type="ECO:0000256" key="5">
    <source>
        <dbReference type="ARBA" id="ARBA00022801"/>
    </source>
</evidence>
<evidence type="ECO:0000256" key="8">
    <source>
        <dbReference type="HAMAP-Rule" id="MF_00972"/>
    </source>
</evidence>
<evidence type="ECO:0000256" key="3">
    <source>
        <dbReference type="ARBA" id="ARBA00022694"/>
    </source>
</evidence>
<dbReference type="PANTHER" id="PTHR11079">
    <property type="entry name" value="CYTOSINE DEAMINASE FAMILY MEMBER"/>
    <property type="match status" value="1"/>
</dbReference>
<keyword evidence="4 8" id="KW-0479">Metal-binding</keyword>
<evidence type="ECO:0000313" key="10">
    <source>
        <dbReference type="EMBL" id="MDO6454390.1"/>
    </source>
</evidence>
<dbReference type="Gene3D" id="3.40.140.10">
    <property type="entry name" value="Cytidine Deaminase, domain 2"/>
    <property type="match status" value="1"/>
</dbReference>
<evidence type="ECO:0000313" key="11">
    <source>
        <dbReference type="Proteomes" id="UP001169862"/>
    </source>
</evidence>
<sequence length="173" mass="19045">MPPNPNEAAPTTLEDDERWMRYALTLADKAALLGEVPVGAVVVKDGKVLGEGWNQPISGHDPTAHAEIIALRDAAQRIKNYRLVGADLYVTLEPCTMCAGAIVHSRVRRVVYGAAEPKAGVIQSQQQFLDNSWLNYRVAWTGGVLAQACGQTISAFFQRRREEKKRAKQTTDN</sequence>
<evidence type="ECO:0000256" key="1">
    <source>
        <dbReference type="ARBA" id="ARBA00010669"/>
    </source>
</evidence>
<evidence type="ECO:0000256" key="7">
    <source>
        <dbReference type="ARBA" id="ARBA00048045"/>
    </source>
</evidence>
<dbReference type="AlphaFoldDB" id="A0AAW7XJU6"/>
<organism evidence="10 11">
    <name type="scientific">Neptunomonas phycophila</name>
    <dbReference type="NCBI Taxonomy" id="1572645"/>
    <lineage>
        <taxon>Bacteria</taxon>
        <taxon>Pseudomonadati</taxon>
        <taxon>Pseudomonadota</taxon>
        <taxon>Gammaproteobacteria</taxon>
        <taxon>Oceanospirillales</taxon>
        <taxon>Oceanospirillaceae</taxon>
        <taxon>Neptunomonas</taxon>
    </lineage>
</organism>
<evidence type="ECO:0000259" key="9">
    <source>
        <dbReference type="PROSITE" id="PS51747"/>
    </source>
</evidence>
<dbReference type="Proteomes" id="UP001169862">
    <property type="component" value="Unassembled WGS sequence"/>
</dbReference>
<gene>
    <name evidence="8 10" type="primary">tadA</name>
    <name evidence="10" type="ORF">Q4490_12520</name>
</gene>
<comment type="similarity">
    <text evidence="1">Belongs to the cytidine and deoxycytidylate deaminase family. ADAT2 subfamily.</text>
</comment>
<dbReference type="PANTHER" id="PTHR11079:SF202">
    <property type="entry name" value="TRNA-SPECIFIC ADENOSINE DEAMINASE"/>
    <property type="match status" value="1"/>
</dbReference>
<evidence type="ECO:0000256" key="4">
    <source>
        <dbReference type="ARBA" id="ARBA00022723"/>
    </source>
</evidence>
<name>A0AAW7XJU6_9GAMM</name>
<dbReference type="PROSITE" id="PS51747">
    <property type="entry name" value="CYT_DCMP_DEAMINASES_2"/>
    <property type="match status" value="1"/>
</dbReference>
<dbReference type="PROSITE" id="PS00903">
    <property type="entry name" value="CYT_DCMP_DEAMINASES_1"/>
    <property type="match status" value="1"/>
</dbReference>
<feature type="binding site" evidence="8">
    <location>
        <position position="98"/>
    </location>
    <ligand>
        <name>Zn(2+)</name>
        <dbReference type="ChEBI" id="CHEBI:29105"/>
        <note>catalytic</note>
    </ligand>
</feature>
<dbReference type="EMBL" id="JAUOPG010000008">
    <property type="protein sequence ID" value="MDO6454390.1"/>
    <property type="molecule type" value="Genomic_DNA"/>
</dbReference>
<dbReference type="SUPFAM" id="SSF53927">
    <property type="entry name" value="Cytidine deaminase-like"/>
    <property type="match status" value="1"/>
</dbReference>
<dbReference type="NCBIfam" id="NF008113">
    <property type="entry name" value="PRK10860.1"/>
    <property type="match status" value="1"/>
</dbReference>
<comment type="catalytic activity">
    <reaction evidence="7 8">
        <text>adenosine(34) in tRNA + H2O + H(+) = inosine(34) in tRNA + NH4(+)</text>
        <dbReference type="Rhea" id="RHEA:43168"/>
        <dbReference type="Rhea" id="RHEA-COMP:10373"/>
        <dbReference type="Rhea" id="RHEA-COMP:10374"/>
        <dbReference type="ChEBI" id="CHEBI:15377"/>
        <dbReference type="ChEBI" id="CHEBI:15378"/>
        <dbReference type="ChEBI" id="CHEBI:28938"/>
        <dbReference type="ChEBI" id="CHEBI:74411"/>
        <dbReference type="ChEBI" id="CHEBI:82852"/>
        <dbReference type="EC" id="3.5.4.33"/>
    </reaction>
</comment>
<dbReference type="GO" id="GO:0008270">
    <property type="term" value="F:zinc ion binding"/>
    <property type="evidence" value="ECO:0007669"/>
    <property type="project" value="UniProtKB-UniRule"/>
</dbReference>
<keyword evidence="5 8" id="KW-0378">Hydrolase</keyword>
<dbReference type="GO" id="GO:0052717">
    <property type="term" value="F:tRNA-specific adenosine-34 deaminase activity"/>
    <property type="evidence" value="ECO:0007669"/>
    <property type="project" value="UniProtKB-UniRule"/>
</dbReference>
<dbReference type="CDD" id="cd01285">
    <property type="entry name" value="nucleoside_deaminase"/>
    <property type="match status" value="1"/>
</dbReference>
<comment type="caution">
    <text evidence="10">The sequence shown here is derived from an EMBL/GenBank/DDBJ whole genome shotgun (WGS) entry which is preliminary data.</text>
</comment>
<feature type="active site" description="Proton donor" evidence="8">
    <location>
        <position position="67"/>
    </location>
</feature>
<dbReference type="FunFam" id="3.40.140.10:FF:000005">
    <property type="entry name" value="tRNA-specific adenosine deaminase"/>
    <property type="match status" value="1"/>
</dbReference>
<dbReference type="GO" id="GO:0002100">
    <property type="term" value="P:tRNA wobble adenosine to inosine editing"/>
    <property type="evidence" value="ECO:0007669"/>
    <property type="project" value="UniProtKB-UniRule"/>
</dbReference>
<proteinExistence type="inferred from homology"/>
<accession>A0AAW7XJU6</accession>
<dbReference type="EC" id="3.5.4.33" evidence="8"/>
<dbReference type="RefSeq" id="WP_303551025.1">
    <property type="nucleotide sequence ID" value="NZ_JAUOPG010000008.1"/>
</dbReference>
<feature type="domain" description="CMP/dCMP-type deaminase" evidence="9">
    <location>
        <begin position="14"/>
        <end position="124"/>
    </location>
</feature>
<feature type="binding site" evidence="8">
    <location>
        <position position="95"/>
    </location>
    <ligand>
        <name>Zn(2+)</name>
        <dbReference type="ChEBI" id="CHEBI:29105"/>
        <note>catalytic</note>
    </ligand>
</feature>
<protein>
    <recommendedName>
        <fullName evidence="8">tRNA-specific adenosine deaminase</fullName>
        <ecNumber evidence="8">3.5.4.33</ecNumber>
    </recommendedName>
</protein>
<dbReference type="HAMAP" id="MF_00972">
    <property type="entry name" value="tRNA_aden_deaminase"/>
    <property type="match status" value="1"/>
</dbReference>